<evidence type="ECO:0000313" key="1">
    <source>
        <dbReference type="EMBL" id="KRK80270.1"/>
    </source>
</evidence>
<organism evidence="1 2">
    <name type="scientific">Companilactobacillus nodensis DSM 19682 = JCM 14932 = NBRC 107160</name>
    <dbReference type="NCBI Taxonomy" id="1423775"/>
    <lineage>
        <taxon>Bacteria</taxon>
        <taxon>Bacillati</taxon>
        <taxon>Bacillota</taxon>
        <taxon>Bacilli</taxon>
        <taxon>Lactobacillales</taxon>
        <taxon>Lactobacillaceae</taxon>
        <taxon>Companilactobacillus</taxon>
    </lineage>
</organism>
<dbReference type="Proteomes" id="UP000051248">
    <property type="component" value="Unassembled WGS sequence"/>
</dbReference>
<accession>A0A0R1K9B7</accession>
<dbReference type="AlphaFoldDB" id="A0A0R1K9B7"/>
<proteinExistence type="predicted"/>
<protein>
    <submittedName>
        <fullName evidence="1">Uncharacterized protein</fullName>
    </submittedName>
</protein>
<keyword evidence="2" id="KW-1185">Reference proteome</keyword>
<dbReference type="OrthoDB" id="9956005at2"/>
<sequence length="92" mass="10984">MFELIDPEAFREECRQENILGRQQRELSKLPLEIKLAIRQGYRSIQKSYIIPISDSDLFKLGEMGIESEIQYEHDYSPRVHYIFSFDKLTEL</sequence>
<dbReference type="RefSeq" id="WP_025025270.1">
    <property type="nucleotide sequence ID" value="NZ_AZDZ01000005.1"/>
</dbReference>
<dbReference type="PATRIC" id="fig|1423775.4.peg.2642"/>
<evidence type="ECO:0000313" key="2">
    <source>
        <dbReference type="Proteomes" id="UP000051248"/>
    </source>
</evidence>
<gene>
    <name evidence="1" type="ORF">FD03_GL002595</name>
</gene>
<comment type="caution">
    <text evidence="1">The sequence shown here is derived from an EMBL/GenBank/DDBJ whole genome shotgun (WGS) entry which is preliminary data.</text>
</comment>
<reference evidence="1 2" key="1">
    <citation type="journal article" date="2015" name="Genome Announc.">
        <title>Expanding the biotechnology potential of lactobacilli through comparative genomics of 213 strains and associated genera.</title>
        <authorList>
            <person name="Sun Z."/>
            <person name="Harris H.M."/>
            <person name="McCann A."/>
            <person name="Guo C."/>
            <person name="Argimon S."/>
            <person name="Zhang W."/>
            <person name="Yang X."/>
            <person name="Jeffery I.B."/>
            <person name="Cooney J.C."/>
            <person name="Kagawa T.F."/>
            <person name="Liu W."/>
            <person name="Song Y."/>
            <person name="Salvetti E."/>
            <person name="Wrobel A."/>
            <person name="Rasinkangas P."/>
            <person name="Parkhill J."/>
            <person name="Rea M.C."/>
            <person name="O'Sullivan O."/>
            <person name="Ritari J."/>
            <person name="Douillard F.P."/>
            <person name="Paul Ross R."/>
            <person name="Yang R."/>
            <person name="Briner A.E."/>
            <person name="Felis G.E."/>
            <person name="de Vos W.M."/>
            <person name="Barrangou R."/>
            <person name="Klaenhammer T.R."/>
            <person name="Caufield P.W."/>
            <person name="Cui Y."/>
            <person name="Zhang H."/>
            <person name="O'Toole P.W."/>
        </authorList>
    </citation>
    <scope>NUCLEOTIDE SEQUENCE [LARGE SCALE GENOMIC DNA]</scope>
    <source>
        <strain evidence="1 2">DSM 19682</strain>
    </source>
</reference>
<dbReference type="STRING" id="1423775.FD03_GL002595"/>
<name>A0A0R1K9B7_9LACO</name>
<dbReference type="EMBL" id="AZDZ01000005">
    <property type="protein sequence ID" value="KRK80270.1"/>
    <property type="molecule type" value="Genomic_DNA"/>
</dbReference>